<organism evidence="1 2">
    <name type="scientific">Sphingopyxis panaciterrulae</name>
    <dbReference type="NCBI Taxonomy" id="462372"/>
    <lineage>
        <taxon>Bacteria</taxon>
        <taxon>Pseudomonadati</taxon>
        <taxon>Pseudomonadota</taxon>
        <taxon>Alphaproteobacteria</taxon>
        <taxon>Sphingomonadales</taxon>
        <taxon>Sphingomonadaceae</taxon>
        <taxon>Sphingopyxis</taxon>
    </lineage>
</organism>
<dbReference type="Pfam" id="PF12599">
    <property type="entry name" value="DUF3768"/>
    <property type="match status" value="1"/>
</dbReference>
<sequence>MTAQEERRATIARLNDQLRSTGEDGWTYLSRGVSKLPTAIREDVIRAIRLFCDFTPDNDPHGEHDGATLTVGEYRIAWKIDYYTRGQQQGVKVDHADPATTLRVMTVMFVEPL</sequence>
<gene>
    <name evidence="1" type="ORF">FHR21_000534</name>
</gene>
<dbReference type="AlphaFoldDB" id="A0A7W9EP89"/>
<dbReference type="EMBL" id="JACIJH010000001">
    <property type="protein sequence ID" value="MBB5705209.1"/>
    <property type="molecule type" value="Genomic_DNA"/>
</dbReference>
<dbReference type="RefSeq" id="WP_184095026.1">
    <property type="nucleotide sequence ID" value="NZ_JACIJH010000001.1"/>
</dbReference>
<evidence type="ECO:0000313" key="1">
    <source>
        <dbReference type="EMBL" id="MBB5705209.1"/>
    </source>
</evidence>
<accession>A0A7W9EP89</accession>
<keyword evidence="2" id="KW-1185">Reference proteome</keyword>
<comment type="caution">
    <text evidence="1">The sequence shown here is derived from an EMBL/GenBank/DDBJ whole genome shotgun (WGS) entry which is preliminary data.</text>
</comment>
<dbReference type="Proteomes" id="UP000537161">
    <property type="component" value="Unassembled WGS sequence"/>
</dbReference>
<reference evidence="1 2" key="1">
    <citation type="submission" date="2020-08" db="EMBL/GenBank/DDBJ databases">
        <title>Genomic Encyclopedia of Type Strains, Phase IV (KMG-IV): sequencing the most valuable type-strain genomes for metagenomic binning, comparative biology and taxonomic classification.</title>
        <authorList>
            <person name="Goeker M."/>
        </authorList>
    </citation>
    <scope>NUCLEOTIDE SEQUENCE [LARGE SCALE GENOMIC DNA]</scope>
    <source>
        <strain evidence="1 2">DSM 27163</strain>
    </source>
</reference>
<evidence type="ECO:0008006" key="3">
    <source>
        <dbReference type="Google" id="ProtNLM"/>
    </source>
</evidence>
<evidence type="ECO:0000313" key="2">
    <source>
        <dbReference type="Proteomes" id="UP000537161"/>
    </source>
</evidence>
<name>A0A7W9EP89_9SPHN</name>
<proteinExistence type="predicted"/>
<dbReference type="InterPro" id="IPR022243">
    <property type="entry name" value="DUF3768"/>
</dbReference>
<protein>
    <recommendedName>
        <fullName evidence="3">DUF3768 domain-containing protein</fullName>
    </recommendedName>
</protein>